<dbReference type="EMBL" id="ML734957">
    <property type="protein sequence ID" value="KAB8207361.1"/>
    <property type="molecule type" value="Genomic_DNA"/>
</dbReference>
<proteinExistence type="predicted"/>
<accession>A0A5N6DQD8</accession>
<protein>
    <recommendedName>
        <fullName evidence="3">Hypervirulence associated protein TUDOR domain-containing protein</fullName>
    </recommendedName>
</protein>
<gene>
    <name evidence="1" type="ORF">BDV34DRAFT_223601</name>
</gene>
<organism evidence="1 2">
    <name type="scientific">Aspergillus parasiticus</name>
    <dbReference type="NCBI Taxonomy" id="5067"/>
    <lineage>
        <taxon>Eukaryota</taxon>
        <taxon>Fungi</taxon>
        <taxon>Dikarya</taxon>
        <taxon>Ascomycota</taxon>
        <taxon>Pezizomycotina</taxon>
        <taxon>Eurotiomycetes</taxon>
        <taxon>Eurotiomycetidae</taxon>
        <taxon>Eurotiales</taxon>
        <taxon>Aspergillaceae</taxon>
        <taxon>Aspergillus</taxon>
        <taxon>Aspergillus subgen. Circumdati</taxon>
    </lineage>
</organism>
<dbReference type="AlphaFoldDB" id="A0A5N6DQD8"/>
<evidence type="ECO:0008006" key="3">
    <source>
        <dbReference type="Google" id="ProtNLM"/>
    </source>
</evidence>
<sequence>MPQYKTGQTVIYHSNSGNDSLGIIQSQVSSPSHGLVYEIENQISKEKDIVLERDIIQTYER</sequence>
<reference evidence="1 2" key="1">
    <citation type="submission" date="2019-04" db="EMBL/GenBank/DDBJ databases">
        <title>Fungal friends and foes A comparative genomics study of 23 Aspergillus species from section Flavi.</title>
        <authorList>
            <consortium name="DOE Joint Genome Institute"/>
            <person name="Kjaerbolling I."/>
            <person name="Vesth T.C."/>
            <person name="Frisvad J.C."/>
            <person name="Nybo J.L."/>
            <person name="Theobald S."/>
            <person name="Kildgaard S."/>
            <person name="Petersen T.I."/>
            <person name="Kuo A."/>
            <person name="Sato A."/>
            <person name="Lyhne E.K."/>
            <person name="Kogle M.E."/>
            <person name="Wiebenga A."/>
            <person name="Kun R.S."/>
            <person name="Lubbers R.J."/>
            <person name="Makela M.R."/>
            <person name="Barry K."/>
            <person name="Chovatia M."/>
            <person name="Clum A."/>
            <person name="Daum C."/>
            <person name="Haridas S."/>
            <person name="He G."/>
            <person name="LaButti K."/>
            <person name="Lipzen A."/>
            <person name="Mondo S."/>
            <person name="Pangilinan J."/>
            <person name="Riley R."/>
            <person name="Salamov A."/>
            <person name="Simmons B.A."/>
            <person name="Magnuson J.K."/>
            <person name="Henrissat B."/>
            <person name="Mortensen U.H."/>
            <person name="Larsen T.O."/>
            <person name="De vries R.P."/>
            <person name="Grigoriev I.V."/>
            <person name="Machida M."/>
            <person name="Baker S.E."/>
            <person name="Andersen M.R."/>
        </authorList>
    </citation>
    <scope>NUCLEOTIDE SEQUENCE [LARGE SCALE GENOMIC DNA]</scope>
    <source>
        <strain evidence="1 2">CBS 117618</strain>
    </source>
</reference>
<evidence type="ECO:0000313" key="2">
    <source>
        <dbReference type="Proteomes" id="UP000326532"/>
    </source>
</evidence>
<dbReference type="Proteomes" id="UP000326532">
    <property type="component" value="Unassembled WGS sequence"/>
</dbReference>
<keyword evidence="2" id="KW-1185">Reference proteome</keyword>
<dbReference type="VEuPathDB" id="FungiDB:BDV34DRAFT_223601"/>
<evidence type="ECO:0000313" key="1">
    <source>
        <dbReference type="EMBL" id="KAB8207361.1"/>
    </source>
</evidence>
<name>A0A5N6DQD8_ASPPA</name>